<accession>A0AAW0PGX6</accession>
<proteinExistence type="predicted"/>
<dbReference type="PANTHER" id="PTHR44755">
    <property type="entry name" value="NATRIURETIC PEPTIDE RECEPTOR 3-RELATED"/>
    <property type="match status" value="1"/>
</dbReference>
<evidence type="ECO:0000256" key="1">
    <source>
        <dbReference type="ARBA" id="ARBA00004370"/>
    </source>
</evidence>
<keyword evidence="8" id="KW-1185">Reference proteome</keyword>
<feature type="region of interest" description="Disordered" evidence="5">
    <location>
        <begin position="1"/>
        <end position="28"/>
    </location>
</feature>
<keyword evidence="2" id="KW-0812">Transmembrane</keyword>
<keyword evidence="4" id="KW-0472">Membrane</keyword>
<evidence type="ECO:0000313" key="7">
    <source>
        <dbReference type="EMBL" id="KAK7919354.1"/>
    </source>
</evidence>
<dbReference type="Proteomes" id="UP001460270">
    <property type="component" value="Unassembled WGS sequence"/>
</dbReference>
<dbReference type="GO" id="GO:0016020">
    <property type="term" value="C:membrane"/>
    <property type="evidence" value="ECO:0007669"/>
    <property type="project" value="UniProtKB-SubCell"/>
</dbReference>
<dbReference type="InterPro" id="IPR052612">
    <property type="entry name" value="ANP_Clearance_Receptor"/>
</dbReference>
<sequence length="256" mass="28106">MSLTTGDKELEDPRGPNPGKTSPSSKCNQSTCVVISGVNDAQAGPASALHALIQQQNRSSENTTLFTFTAATNNKGRRHGTCPTRSVLLGSGRPSRSRWKRHRVQPQNVSGRVHPSGVEENVSALFGPACPEEAEVTGLIASTWNIPMFGFVGQSSKLDNTYIYDSYVKIVPPLKRSAEVLVKTLEYFNWRYVAMIGGGLDSNTWDKVDALWKTVEDPLRQKFKLTAAVKFDTSNPQLIYNNIKFIATVARGQYGL</sequence>
<evidence type="ECO:0000259" key="6">
    <source>
        <dbReference type="Pfam" id="PF01094"/>
    </source>
</evidence>
<evidence type="ECO:0000256" key="2">
    <source>
        <dbReference type="ARBA" id="ARBA00022692"/>
    </source>
</evidence>
<feature type="compositionally biased region" description="Basic residues" evidence="5">
    <location>
        <begin position="95"/>
        <end position="104"/>
    </location>
</feature>
<dbReference type="InterPro" id="IPR001828">
    <property type="entry name" value="ANF_lig-bd_rcpt"/>
</dbReference>
<feature type="compositionally biased region" description="Polar residues" evidence="5">
    <location>
        <begin position="19"/>
        <end position="28"/>
    </location>
</feature>
<keyword evidence="3" id="KW-1133">Transmembrane helix</keyword>
<evidence type="ECO:0000256" key="5">
    <source>
        <dbReference type="SAM" id="MobiDB-lite"/>
    </source>
</evidence>
<dbReference type="PANTHER" id="PTHR44755:SF8">
    <property type="entry name" value="RECEPTOR LIGAND BINDING REGION DOMAIN-CONTAINING PROTEIN"/>
    <property type="match status" value="1"/>
</dbReference>
<reference evidence="8" key="1">
    <citation type="submission" date="2024-04" db="EMBL/GenBank/DDBJ databases">
        <title>Salinicola lusitanus LLJ914,a marine bacterium isolated from the Okinawa Trough.</title>
        <authorList>
            <person name="Li J."/>
        </authorList>
    </citation>
    <scope>NUCLEOTIDE SEQUENCE [LARGE SCALE GENOMIC DNA]</scope>
</reference>
<dbReference type="GO" id="GO:0007165">
    <property type="term" value="P:signal transduction"/>
    <property type="evidence" value="ECO:0007669"/>
    <property type="project" value="TreeGrafter"/>
</dbReference>
<dbReference type="Pfam" id="PF01094">
    <property type="entry name" value="ANF_receptor"/>
    <property type="match status" value="1"/>
</dbReference>
<dbReference type="GO" id="GO:0038023">
    <property type="term" value="F:signaling receptor activity"/>
    <property type="evidence" value="ECO:0007669"/>
    <property type="project" value="TreeGrafter"/>
</dbReference>
<dbReference type="GO" id="GO:0017046">
    <property type="term" value="F:peptide hormone binding"/>
    <property type="evidence" value="ECO:0007669"/>
    <property type="project" value="TreeGrafter"/>
</dbReference>
<dbReference type="AlphaFoldDB" id="A0AAW0PGX6"/>
<comment type="caution">
    <text evidence="7">The sequence shown here is derived from an EMBL/GenBank/DDBJ whole genome shotgun (WGS) entry which is preliminary data.</text>
</comment>
<feature type="compositionally biased region" description="Basic and acidic residues" evidence="5">
    <location>
        <begin position="1"/>
        <end position="14"/>
    </location>
</feature>
<feature type="domain" description="Receptor ligand binding region" evidence="6">
    <location>
        <begin position="117"/>
        <end position="196"/>
    </location>
</feature>
<dbReference type="Gene3D" id="3.40.50.2300">
    <property type="match status" value="2"/>
</dbReference>
<comment type="subcellular location">
    <subcellularLocation>
        <location evidence="1">Membrane</location>
    </subcellularLocation>
</comment>
<dbReference type="InterPro" id="IPR028082">
    <property type="entry name" value="Peripla_BP_I"/>
</dbReference>
<feature type="region of interest" description="Disordered" evidence="5">
    <location>
        <begin position="90"/>
        <end position="114"/>
    </location>
</feature>
<organism evidence="7 8">
    <name type="scientific">Mugilogobius chulae</name>
    <name type="common">yellowstripe goby</name>
    <dbReference type="NCBI Taxonomy" id="88201"/>
    <lineage>
        <taxon>Eukaryota</taxon>
        <taxon>Metazoa</taxon>
        <taxon>Chordata</taxon>
        <taxon>Craniata</taxon>
        <taxon>Vertebrata</taxon>
        <taxon>Euteleostomi</taxon>
        <taxon>Actinopterygii</taxon>
        <taxon>Neopterygii</taxon>
        <taxon>Teleostei</taxon>
        <taxon>Neoteleostei</taxon>
        <taxon>Acanthomorphata</taxon>
        <taxon>Gobiaria</taxon>
        <taxon>Gobiiformes</taxon>
        <taxon>Gobioidei</taxon>
        <taxon>Gobiidae</taxon>
        <taxon>Gobionellinae</taxon>
        <taxon>Mugilogobius</taxon>
    </lineage>
</organism>
<dbReference type="EMBL" id="JBBPFD010000007">
    <property type="protein sequence ID" value="KAK7919354.1"/>
    <property type="molecule type" value="Genomic_DNA"/>
</dbReference>
<dbReference type="SUPFAM" id="SSF53822">
    <property type="entry name" value="Periplasmic binding protein-like I"/>
    <property type="match status" value="1"/>
</dbReference>
<evidence type="ECO:0000313" key="8">
    <source>
        <dbReference type="Proteomes" id="UP001460270"/>
    </source>
</evidence>
<gene>
    <name evidence="7" type="ORF">WMY93_010638</name>
</gene>
<evidence type="ECO:0000256" key="4">
    <source>
        <dbReference type="ARBA" id="ARBA00023136"/>
    </source>
</evidence>
<evidence type="ECO:0000256" key="3">
    <source>
        <dbReference type="ARBA" id="ARBA00022989"/>
    </source>
</evidence>
<name>A0AAW0PGX6_9GOBI</name>
<protein>
    <recommendedName>
        <fullName evidence="6">Receptor ligand binding region domain-containing protein</fullName>
    </recommendedName>
</protein>